<dbReference type="PANTHER" id="PTHR39203:SF1">
    <property type="entry name" value="CYTOPLASMIC PROTEIN"/>
    <property type="match status" value="1"/>
</dbReference>
<dbReference type="SMART" id="SM01022">
    <property type="entry name" value="ASCH"/>
    <property type="match status" value="1"/>
</dbReference>
<reference evidence="2 3" key="1">
    <citation type="submission" date="2019-10" db="EMBL/GenBank/DDBJ databases">
        <title>Rubrobacter sp nov SCSIO 52090 isolated from a deep-sea sediment in the South China Sea.</title>
        <authorList>
            <person name="Chen R.W."/>
        </authorList>
    </citation>
    <scope>NUCLEOTIDE SEQUENCE [LARGE SCALE GENOMIC DNA]</scope>
    <source>
        <strain evidence="2 3">SCSIO 52909</strain>
    </source>
</reference>
<sequence length="135" mass="15060">MTDYRLEFGWEGDGGLGERLIREIIDGEKTATCAPRSDYTEDELAEVAASQGQIVDVVDEHDNPRCRVRMVAVYETTLGLPAPGVVRGEGFEDAEAFRRDHREAWTAEMEVEGNPLSDETVLVVEEFELVEVLDA</sequence>
<dbReference type="Proteomes" id="UP000501452">
    <property type="component" value="Chromosome"/>
</dbReference>
<keyword evidence="3" id="KW-1185">Reference proteome</keyword>
<protein>
    <submittedName>
        <fullName evidence="2">ASCH domain-containing protein</fullName>
    </submittedName>
</protein>
<dbReference type="SUPFAM" id="SSF88697">
    <property type="entry name" value="PUA domain-like"/>
    <property type="match status" value="1"/>
</dbReference>
<accession>A0A6G8QAT8</accession>
<dbReference type="InterPro" id="IPR015947">
    <property type="entry name" value="PUA-like_sf"/>
</dbReference>
<dbReference type="AlphaFoldDB" id="A0A6G8QAT8"/>
<evidence type="ECO:0000259" key="1">
    <source>
        <dbReference type="SMART" id="SM01022"/>
    </source>
</evidence>
<dbReference type="Pfam" id="PF04266">
    <property type="entry name" value="ASCH"/>
    <property type="match status" value="1"/>
</dbReference>
<proteinExistence type="predicted"/>
<dbReference type="InterPro" id="IPR007374">
    <property type="entry name" value="ASCH_domain"/>
</dbReference>
<feature type="domain" description="ASCH" evidence="1">
    <location>
        <begin position="16"/>
        <end position="131"/>
    </location>
</feature>
<name>A0A6G8QAT8_9ACTN</name>
<dbReference type="PANTHER" id="PTHR39203">
    <property type="entry name" value="CYTOPLASMIC PROTEIN-RELATED"/>
    <property type="match status" value="1"/>
</dbReference>
<dbReference type="EMBL" id="CP045119">
    <property type="protein sequence ID" value="QIN83542.1"/>
    <property type="molecule type" value="Genomic_DNA"/>
</dbReference>
<evidence type="ECO:0000313" key="3">
    <source>
        <dbReference type="Proteomes" id="UP000501452"/>
    </source>
</evidence>
<dbReference type="InterPro" id="IPR009326">
    <property type="entry name" value="DUF984"/>
</dbReference>
<organism evidence="2 3">
    <name type="scientific">Rubrobacter tropicus</name>
    <dbReference type="NCBI Taxonomy" id="2653851"/>
    <lineage>
        <taxon>Bacteria</taxon>
        <taxon>Bacillati</taxon>
        <taxon>Actinomycetota</taxon>
        <taxon>Rubrobacteria</taxon>
        <taxon>Rubrobacterales</taxon>
        <taxon>Rubrobacteraceae</taxon>
        <taxon>Rubrobacter</taxon>
    </lineage>
</organism>
<dbReference type="KEGG" id="rub:GBA63_13530"/>
<dbReference type="RefSeq" id="WP_166176928.1">
    <property type="nucleotide sequence ID" value="NZ_CP045119.1"/>
</dbReference>
<gene>
    <name evidence="2" type="ORF">GBA63_13530</name>
</gene>
<evidence type="ECO:0000313" key="2">
    <source>
        <dbReference type="EMBL" id="QIN83542.1"/>
    </source>
</evidence>
<dbReference type="Gene3D" id="3.10.400.10">
    <property type="entry name" value="Sulfate adenylyltransferase"/>
    <property type="match status" value="1"/>
</dbReference>